<dbReference type="EMBL" id="CP001726">
    <property type="protein sequence ID" value="ACV54842.1"/>
    <property type="molecule type" value="Genomic_DNA"/>
</dbReference>
<dbReference type="HOGENOM" id="CLU_870779_0_0_11"/>
<protein>
    <submittedName>
        <fullName evidence="2">Uncharacterized protein</fullName>
    </submittedName>
</protein>
<evidence type="ECO:0000313" key="2">
    <source>
        <dbReference type="EMBL" id="ACV54842.1"/>
    </source>
</evidence>
<sequence>MQPLEIDSAVFCDGAHYTIISRENSSILTCPVGSGAGGYTLNRVEVRDIDREAGRLTGHAACIAVDVPTWCRIAGDPLDAVADALADLLDETPSRFELEQLAAASPLLKANTPGIPVFPRGIAPAANSYTLAGCCRAALVRGLSSPELYATALMAAETAISTARQFGVKVPEAIGTSEGLFSVTIGLGGTDTAEIGVNCVDARSDGGVLIEGAAYPIADGGRERAFFGFVDTAEDSRDYMREVPDGADGVKRLADAALAASCATLSPNTADPCLVARLAAESRERSRSLTDPCTQARGAKRAAGSSKQDGTADGRRPAL</sequence>
<dbReference type="BioCyc" id="ELEN479437:G1GFY-872-MONOMER"/>
<dbReference type="STRING" id="479437.Elen_0869"/>
<evidence type="ECO:0000256" key="1">
    <source>
        <dbReference type="SAM" id="MobiDB-lite"/>
    </source>
</evidence>
<organism evidence="2 3">
    <name type="scientific">Eggerthella lenta (strain ATCC 25559 / DSM 2243 / CCUG 17323 / JCM 9979 / KCTC 3265 / NCTC 11813 / VPI 0255 / 1899 B)</name>
    <name type="common">Eubacterium lentum</name>
    <dbReference type="NCBI Taxonomy" id="479437"/>
    <lineage>
        <taxon>Bacteria</taxon>
        <taxon>Bacillati</taxon>
        <taxon>Actinomycetota</taxon>
        <taxon>Coriobacteriia</taxon>
        <taxon>Eggerthellales</taxon>
        <taxon>Eggerthellaceae</taxon>
        <taxon>Eggerthella</taxon>
    </lineage>
</organism>
<dbReference type="RefSeq" id="WP_015760233.1">
    <property type="nucleotide sequence ID" value="NC_013204.1"/>
</dbReference>
<dbReference type="OrthoDB" id="9941937at2"/>
<feature type="compositionally biased region" description="Basic and acidic residues" evidence="1">
    <location>
        <begin position="310"/>
        <end position="319"/>
    </location>
</feature>
<reference evidence="2 3" key="1">
    <citation type="journal article" date="2009" name="Stand. Genomic Sci.">
        <title>Complete genome sequence of Eggerthella lenta type strain (IPP VPI 0255).</title>
        <authorList>
            <person name="Saunders E."/>
            <person name="Pukall R."/>
            <person name="Abt B."/>
            <person name="Lapidus A."/>
            <person name="Glavina Del Rio T."/>
            <person name="Copeland A."/>
            <person name="Tice H."/>
            <person name="Cheng J.F."/>
            <person name="Lucas S."/>
            <person name="Chen F."/>
            <person name="Nolan M."/>
            <person name="Bruce D."/>
            <person name="Goodwin L."/>
            <person name="Pitluck S."/>
            <person name="Ivanova N."/>
            <person name="Mavromatis K."/>
            <person name="Ovchinnikova G."/>
            <person name="Pati A."/>
            <person name="Chen A."/>
            <person name="Palaniappan K."/>
            <person name="Land M."/>
            <person name="Hauser L."/>
            <person name="Chang Y.J."/>
            <person name="Jeffries C.D."/>
            <person name="Chain P."/>
            <person name="Meincke L."/>
            <person name="Sims D."/>
            <person name="Brettin T."/>
            <person name="Detter J.C."/>
            <person name="Goker M."/>
            <person name="Bristow J."/>
            <person name="Eisen J.A."/>
            <person name="Markowitz V."/>
            <person name="Hugenholtz P."/>
            <person name="Kyrpides N.C."/>
            <person name="Klenk H.P."/>
            <person name="Han C."/>
        </authorList>
    </citation>
    <scope>NUCLEOTIDE SEQUENCE [LARGE SCALE GENOMIC DNA]</scope>
    <source>
        <strain evidence="3">ATCC 25559 / DSM 2243 / CCUG 17323 / JCM 9979 / KCTC 3265 / NCTC 11813 / VPI 0255 / 1899 B</strain>
    </source>
</reference>
<dbReference type="KEGG" id="ele:Elen_0869"/>
<feature type="region of interest" description="Disordered" evidence="1">
    <location>
        <begin position="281"/>
        <end position="319"/>
    </location>
</feature>
<gene>
    <name evidence="2" type="ordered locus">Elen_0869</name>
</gene>
<dbReference type="AlphaFoldDB" id="C8WNI2"/>
<accession>C8WNI2</accession>
<dbReference type="PaxDb" id="479437-Elen_0869"/>
<evidence type="ECO:0000313" key="3">
    <source>
        <dbReference type="Proteomes" id="UP000001377"/>
    </source>
</evidence>
<name>C8WNI2_EGGLE</name>
<dbReference type="Proteomes" id="UP000001377">
    <property type="component" value="Chromosome"/>
</dbReference>
<proteinExistence type="predicted"/>
<keyword evidence="3" id="KW-1185">Reference proteome</keyword>